<evidence type="ECO:0000256" key="5">
    <source>
        <dbReference type="ARBA" id="ARBA00023136"/>
    </source>
</evidence>
<feature type="transmembrane region" description="Helical" evidence="6">
    <location>
        <begin position="379"/>
        <end position="399"/>
    </location>
</feature>
<protein>
    <recommendedName>
        <fullName evidence="8">Amino acid permease/ SLC12A domain-containing protein</fullName>
    </recommendedName>
</protein>
<evidence type="ECO:0000256" key="4">
    <source>
        <dbReference type="ARBA" id="ARBA00022989"/>
    </source>
</evidence>
<feature type="transmembrane region" description="Helical" evidence="6">
    <location>
        <begin position="313"/>
        <end position="336"/>
    </location>
</feature>
<dbReference type="GO" id="GO:0022857">
    <property type="term" value="F:transmembrane transporter activity"/>
    <property type="evidence" value="ECO:0007669"/>
    <property type="project" value="InterPro"/>
</dbReference>
<feature type="transmembrane region" description="Helical" evidence="6">
    <location>
        <begin position="220"/>
        <end position="245"/>
    </location>
</feature>
<organism evidence="7">
    <name type="scientific">marine metagenome</name>
    <dbReference type="NCBI Taxonomy" id="408172"/>
    <lineage>
        <taxon>unclassified sequences</taxon>
        <taxon>metagenomes</taxon>
        <taxon>ecological metagenomes</taxon>
    </lineage>
</organism>
<keyword evidence="3 6" id="KW-0812">Transmembrane</keyword>
<feature type="transmembrane region" description="Helical" evidence="6">
    <location>
        <begin position="66"/>
        <end position="92"/>
    </location>
</feature>
<feature type="transmembrane region" description="Helical" evidence="6">
    <location>
        <begin position="405"/>
        <end position="427"/>
    </location>
</feature>
<gene>
    <name evidence="7" type="ORF">METZ01_LOCUS102549</name>
</gene>
<keyword evidence="4 6" id="KW-1133">Transmembrane helix</keyword>
<feature type="transmembrane region" description="Helical" evidence="6">
    <location>
        <begin position="342"/>
        <end position="367"/>
    </location>
</feature>
<feature type="transmembrane region" description="Helical" evidence="6">
    <location>
        <begin position="182"/>
        <end position="200"/>
    </location>
</feature>
<keyword evidence="5 6" id="KW-0472">Membrane</keyword>
<name>A0A381WB16_9ZZZZ</name>
<evidence type="ECO:0000256" key="2">
    <source>
        <dbReference type="ARBA" id="ARBA00022475"/>
    </source>
</evidence>
<evidence type="ECO:0008006" key="8">
    <source>
        <dbReference type="Google" id="ProtNLM"/>
    </source>
</evidence>
<dbReference type="Gene3D" id="1.20.1740.10">
    <property type="entry name" value="Amino acid/polyamine transporter I"/>
    <property type="match status" value="1"/>
</dbReference>
<accession>A0A381WB16</accession>
<evidence type="ECO:0000256" key="6">
    <source>
        <dbReference type="SAM" id="Phobius"/>
    </source>
</evidence>
<feature type="transmembrane region" description="Helical" evidence="6">
    <location>
        <begin position="265"/>
        <end position="292"/>
    </location>
</feature>
<dbReference type="PANTHER" id="PTHR42770:SF7">
    <property type="entry name" value="MEMBRANE PROTEIN"/>
    <property type="match status" value="1"/>
</dbReference>
<sequence>MIGWGCFVLPGDFLVTAGPVGATIGIALGGLLMVLISCSHGLMVTRFPFAGGEFVYAYFTAGPHHAYVCGWFLTLGYLAIVPLNATALALLGKFVFPDLFARGYLYSIAGFDVYAGEILLASTAIIVFGWFNYRGVRVVGQTQVLLLLVMVAAVLLLATGSVLDTGSTLANLRPPFAPGRSVMSGVLAIVAIAPWMLSGFDTLPQAAEEFAFSPAQAFRLMLLSIALGVILYLTVLLATSYLMPWPELVAAHPAWATGVAIEQTLGSIGVAILSLAVLMGIFTGMNGFFMAASRLMFSMGRAKILPAWFGRLSPAYGTPSNAIFFAVAISLLAPWFGRPALLWVVDMSAVGIAMGFLYTCTAASSLLKAQPQRAPVRCGPGLAIAGVIASAGFIGLLIVPGSPAFMATPSWIALAGWVTLGSAFYLTRVAHLGKMTRAELDYLILGKGRSDPPHGGLGKS</sequence>
<feature type="transmembrane region" description="Helical" evidence="6">
    <location>
        <begin position="20"/>
        <end position="45"/>
    </location>
</feature>
<dbReference type="EMBL" id="UINC01011241">
    <property type="protein sequence ID" value="SVA49695.1"/>
    <property type="molecule type" value="Genomic_DNA"/>
</dbReference>
<dbReference type="InterPro" id="IPR002293">
    <property type="entry name" value="AA/rel_permease1"/>
</dbReference>
<feature type="transmembrane region" description="Helical" evidence="6">
    <location>
        <begin position="104"/>
        <end position="132"/>
    </location>
</feature>
<dbReference type="PIRSF" id="PIRSF006060">
    <property type="entry name" value="AA_transporter"/>
    <property type="match status" value="1"/>
</dbReference>
<dbReference type="AlphaFoldDB" id="A0A381WB16"/>
<dbReference type="InterPro" id="IPR050367">
    <property type="entry name" value="APC_superfamily"/>
</dbReference>
<keyword evidence="2" id="KW-1003">Cell membrane</keyword>
<feature type="transmembrane region" description="Helical" evidence="6">
    <location>
        <begin position="144"/>
        <end position="162"/>
    </location>
</feature>
<dbReference type="PANTHER" id="PTHR42770">
    <property type="entry name" value="AMINO ACID TRANSPORTER-RELATED"/>
    <property type="match status" value="1"/>
</dbReference>
<dbReference type="GO" id="GO:0005886">
    <property type="term" value="C:plasma membrane"/>
    <property type="evidence" value="ECO:0007669"/>
    <property type="project" value="UniProtKB-SubCell"/>
</dbReference>
<evidence type="ECO:0000256" key="1">
    <source>
        <dbReference type="ARBA" id="ARBA00004651"/>
    </source>
</evidence>
<evidence type="ECO:0000313" key="7">
    <source>
        <dbReference type="EMBL" id="SVA49695.1"/>
    </source>
</evidence>
<proteinExistence type="predicted"/>
<dbReference type="Pfam" id="PF13520">
    <property type="entry name" value="AA_permease_2"/>
    <property type="match status" value="1"/>
</dbReference>
<reference evidence="7" key="1">
    <citation type="submission" date="2018-05" db="EMBL/GenBank/DDBJ databases">
        <authorList>
            <person name="Lanie J.A."/>
            <person name="Ng W.-L."/>
            <person name="Kazmierczak K.M."/>
            <person name="Andrzejewski T.M."/>
            <person name="Davidsen T.M."/>
            <person name="Wayne K.J."/>
            <person name="Tettelin H."/>
            <person name="Glass J.I."/>
            <person name="Rusch D."/>
            <person name="Podicherti R."/>
            <person name="Tsui H.-C.T."/>
            <person name="Winkler M.E."/>
        </authorList>
    </citation>
    <scope>NUCLEOTIDE SEQUENCE</scope>
</reference>
<comment type="subcellular location">
    <subcellularLocation>
        <location evidence="1">Cell membrane</location>
        <topology evidence="1">Multi-pass membrane protein</topology>
    </subcellularLocation>
</comment>
<evidence type="ECO:0000256" key="3">
    <source>
        <dbReference type="ARBA" id="ARBA00022692"/>
    </source>
</evidence>